<dbReference type="AlphaFoldDB" id="A0A4Y3WCU6"/>
<sequence>MSVASFLPRDVPLTVGTEFIRKAAMEAGYRQVELLEPPVDTNADNPAVDGDGFRARHGIQPNEVLLAMVCRLVPDLKLEGLLSACEAVRELAVAGCPVRLVIVGDGRARGEVARHAAAVNASAGREVVLITGEMTDPAAAYAAADVVIGQGGSALRGMAFGKPLVVVGEEGFSELLTSESLPVFLGQGWYGLGSGSLGVGTPALRIALERLVGSPKLRSELGQLGRQLTEQRFSLEHAANVVENLYLSAIRNPAPFGSMLSDFVHVSTGLVGNKIGRKYQRWTGRSSVDDNNARELIAAVITNGKRGETLPFRTGPQ</sequence>
<dbReference type="Gene3D" id="3.40.50.2000">
    <property type="entry name" value="Glycogen Phosphorylase B"/>
    <property type="match status" value="1"/>
</dbReference>
<gene>
    <name evidence="1" type="ORF">NWI01_27290</name>
</gene>
<comment type="caution">
    <text evidence="1">The sequence shown here is derived from an EMBL/GenBank/DDBJ whole genome shotgun (WGS) entry which is preliminary data.</text>
</comment>
<reference evidence="1 2" key="1">
    <citation type="submission" date="2019-06" db="EMBL/GenBank/DDBJ databases">
        <title>Whole genome shotgun sequence of Nitrobacter winogradskyi NBRC 14297.</title>
        <authorList>
            <person name="Hosoyama A."/>
            <person name="Uohara A."/>
            <person name="Ohji S."/>
            <person name="Ichikawa N."/>
        </authorList>
    </citation>
    <scope>NUCLEOTIDE SEQUENCE [LARGE SCALE GENOMIC DNA]</scope>
    <source>
        <strain evidence="1 2">NBRC 14297</strain>
    </source>
</reference>
<dbReference type="EMBL" id="BJNF01000079">
    <property type="protein sequence ID" value="GEC16837.1"/>
    <property type="molecule type" value="Genomic_DNA"/>
</dbReference>
<accession>A0A4Y3WCU6</accession>
<name>A0A4Y3WCU6_NITWI</name>
<evidence type="ECO:0000313" key="1">
    <source>
        <dbReference type="EMBL" id="GEC16837.1"/>
    </source>
</evidence>
<dbReference type="InterPro" id="IPR050194">
    <property type="entry name" value="Glycosyltransferase_grp1"/>
</dbReference>
<dbReference type="RefSeq" id="WP_253356569.1">
    <property type="nucleotide sequence ID" value="NZ_JALJZS010000005.1"/>
</dbReference>
<dbReference type="SUPFAM" id="SSF53756">
    <property type="entry name" value="UDP-Glycosyltransferase/glycogen phosphorylase"/>
    <property type="match status" value="1"/>
</dbReference>
<dbReference type="PANTHER" id="PTHR45947:SF3">
    <property type="entry name" value="SULFOQUINOVOSYL TRANSFERASE SQD2"/>
    <property type="match status" value="1"/>
</dbReference>
<dbReference type="GO" id="GO:0016757">
    <property type="term" value="F:glycosyltransferase activity"/>
    <property type="evidence" value="ECO:0007669"/>
    <property type="project" value="TreeGrafter"/>
</dbReference>
<proteinExistence type="predicted"/>
<dbReference type="Proteomes" id="UP000318825">
    <property type="component" value="Unassembled WGS sequence"/>
</dbReference>
<dbReference type="PANTHER" id="PTHR45947">
    <property type="entry name" value="SULFOQUINOVOSYL TRANSFERASE SQD2"/>
    <property type="match status" value="1"/>
</dbReference>
<evidence type="ECO:0000313" key="2">
    <source>
        <dbReference type="Proteomes" id="UP000318825"/>
    </source>
</evidence>
<organism evidence="1 2">
    <name type="scientific">Nitrobacter winogradskyi</name>
    <name type="common">Nitrobacter agilis</name>
    <dbReference type="NCBI Taxonomy" id="913"/>
    <lineage>
        <taxon>Bacteria</taxon>
        <taxon>Pseudomonadati</taxon>
        <taxon>Pseudomonadota</taxon>
        <taxon>Alphaproteobacteria</taxon>
        <taxon>Hyphomicrobiales</taxon>
        <taxon>Nitrobacteraceae</taxon>
        <taxon>Nitrobacter</taxon>
    </lineage>
</organism>
<dbReference type="Pfam" id="PF13692">
    <property type="entry name" value="Glyco_trans_1_4"/>
    <property type="match status" value="1"/>
</dbReference>
<protein>
    <submittedName>
        <fullName evidence="1">Uncharacterized protein</fullName>
    </submittedName>
</protein>